<name>A0A2J7ZVQ4_9CHLO</name>
<dbReference type="OrthoDB" id="537431at2759"/>
<comment type="caution">
    <text evidence="2">The sequence shown here is derived from an EMBL/GenBank/DDBJ whole genome shotgun (WGS) entry which is preliminary data.</text>
</comment>
<evidence type="ECO:0000313" key="2">
    <source>
        <dbReference type="EMBL" id="PNH04352.1"/>
    </source>
</evidence>
<evidence type="ECO:0000313" key="3">
    <source>
        <dbReference type="Proteomes" id="UP000236333"/>
    </source>
</evidence>
<dbReference type="EMBL" id="PGGS01000396">
    <property type="protein sequence ID" value="PNH04352.1"/>
    <property type="molecule type" value="Genomic_DNA"/>
</dbReference>
<organism evidence="2 3">
    <name type="scientific">Tetrabaena socialis</name>
    <dbReference type="NCBI Taxonomy" id="47790"/>
    <lineage>
        <taxon>Eukaryota</taxon>
        <taxon>Viridiplantae</taxon>
        <taxon>Chlorophyta</taxon>
        <taxon>core chlorophytes</taxon>
        <taxon>Chlorophyceae</taxon>
        <taxon>CS clade</taxon>
        <taxon>Chlamydomonadales</taxon>
        <taxon>Tetrabaenaceae</taxon>
        <taxon>Tetrabaena</taxon>
    </lineage>
</organism>
<dbReference type="Proteomes" id="UP000236333">
    <property type="component" value="Unassembled WGS sequence"/>
</dbReference>
<proteinExistence type="predicted"/>
<keyword evidence="3" id="KW-1185">Reference proteome</keyword>
<evidence type="ECO:0000256" key="1">
    <source>
        <dbReference type="SAM" id="MobiDB-lite"/>
    </source>
</evidence>
<gene>
    <name evidence="2" type="ORF">TSOC_009501</name>
</gene>
<protein>
    <submittedName>
        <fullName evidence="2">Uncharacterized protein</fullName>
    </submittedName>
</protein>
<dbReference type="AlphaFoldDB" id="A0A2J7ZVQ4"/>
<feature type="region of interest" description="Disordered" evidence="1">
    <location>
        <begin position="69"/>
        <end position="88"/>
    </location>
</feature>
<accession>A0A2J7ZVQ4</accession>
<sequence>MSTPSTTKGPHPALLQKAIGKVTSQRVGGEGGRRIMQDAVAEISSMEGLQHVNFTKYQSRLRNVAAAAGGGGGGAAGGGEAVESVAAA</sequence>
<feature type="compositionally biased region" description="Gly residues" evidence="1">
    <location>
        <begin position="69"/>
        <end position="80"/>
    </location>
</feature>
<reference evidence="2 3" key="1">
    <citation type="journal article" date="2017" name="Mol. Biol. Evol.">
        <title>The 4-celled Tetrabaena socialis nuclear genome reveals the essential components for genetic control of cell number at the origin of multicellularity in the volvocine lineage.</title>
        <authorList>
            <person name="Featherston J."/>
            <person name="Arakaki Y."/>
            <person name="Hanschen E.R."/>
            <person name="Ferris P.J."/>
            <person name="Michod R.E."/>
            <person name="Olson B.J.S.C."/>
            <person name="Nozaki H."/>
            <person name="Durand P.M."/>
        </authorList>
    </citation>
    <scope>NUCLEOTIDE SEQUENCE [LARGE SCALE GENOMIC DNA]</scope>
    <source>
        <strain evidence="2 3">NIES-571</strain>
    </source>
</reference>